<dbReference type="GeneID" id="11500267"/>
<dbReference type="OrthoDB" id="3222at2759"/>
<evidence type="ECO:0000256" key="4">
    <source>
        <dbReference type="ARBA" id="ARBA00022692"/>
    </source>
</evidence>
<name>G8ZQW7_TORDE</name>
<dbReference type="InterPro" id="IPR022357">
    <property type="entry name" value="MIP_CS"/>
</dbReference>
<dbReference type="InParanoid" id="G8ZQW7"/>
<keyword evidence="4 9" id="KW-0812">Transmembrane</keyword>
<dbReference type="RefSeq" id="XP_003680120.1">
    <property type="nucleotide sequence ID" value="XM_003680072.1"/>
</dbReference>
<dbReference type="PROSITE" id="PS00221">
    <property type="entry name" value="MIP"/>
    <property type="match status" value="1"/>
</dbReference>
<dbReference type="STRING" id="1076872.G8ZQW7"/>
<feature type="transmembrane region" description="Helical" evidence="9">
    <location>
        <begin position="495"/>
        <end position="512"/>
    </location>
</feature>
<feature type="region of interest" description="Disordered" evidence="8">
    <location>
        <begin position="597"/>
        <end position="627"/>
    </location>
</feature>
<dbReference type="Gene3D" id="1.20.1080.10">
    <property type="entry name" value="Glycerol uptake facilitator protein"/>
    <property type="match status" value="1"/>
</dbReference>
<comment type="similarity">
    <text evidence="2">Belongs to the MIP/aquaporin (TC 1.A.8) family.</text>
</comment>
<dbReference type="Pfam" id="PF00230">
    <property type="entry name" value="MIP"/>
    <property type="match status" value="1"/>
</dbReference>
<keyword evidence="6 9" id="KW-1133">Transmembrane helix</keyword>
<evidence type="ECO:0000256" key="5">
    <source>
        <dbReference type="ARBA" id="ARBA00022737"/>
    </source>
</evidence>
<feature type="region of interest" description="Disordered" evidence="8">
    <location>
        <begin position="1"/>
        <end position="80"/>
    </location>
</feature>
<keyword evidence="7 9" id="KW-0472">Membrane</keyword>
<dbReference type="Proteomes" id="UP000005627">
    <property type="component" value="Chromosome 3"/>
</dbReference>
<evidence type="ECO:0000256" key="9">
    <source>
        <dbReference type="SAM" id="Phobius"/>
    </source>
</evidence>
<organism evidence="10 11">
    <name type="scientific">Torulaspora delbrueckii</name>
    <name type="common">Yeast</name>
    <name type="synonym">Candida colliculosa</name>
    <dbReference type="NCBI Taxonomy" id="4950"/>
    <lineage>
        <taxon>Eukaryota</taxon>
        <taxon>Fungi</taxon>
        <taxon>Dikarya</taxon>
        <taxon>Ascomycota</taxon>
        <taxon>Saccharomycotina</taxon>
        <taxon>Saccharomycetes</taxon>
        <taxon>Saccharomycetales</taxon>
        <taxon>Saccharomycetaceae</taxon>
        <taxon>Torulaspora</taxon>
    </lineage>
</organism>
<dbReference type="SUPFAM" id="SSF81338">
    <property type="entry name" value="Aquaporin-like"/>
    <property type="match status" value="1"/>
</dbReference>
<dbReference type="InterPro" id="IPR050363">
    <property type="entry name" value="MIP/Aquaporin"/>
</dbReference>
<dbReference type="NCBIfam" id="TIGR00861">
    <property type="entry name" value="MIP"/>
    <property type="match status" value="1"/>
</dbReference>
<evidence type="ECO:0000256" key="1">
    <source>
        <dbReference type="ARBA" id="ARBA00004141"/>
    </source>
</evidence>
<keyword evidence="3" id="KW-0813">Transport</keyword>
<dbReference type="PRINTS" id="PR00783">
    <property type="entry name" value="MINTRINSICP"/>
</dbReference>
<feature type="compositionally biased region" description="Basic and acidic residues" evidence="8">
    <location>
        <begin position="15"/>
        <end position="26"/>
    </location>
</feature>
<sequence length="627" mass="68172">MSNSSVSSSSSSSLGEHERPSEDRPKILLTTPSDHNNNQVKWDQATSPAKVSGSERRNNPLGGPSRRSPLPSNSPGRFNQREEDPIVYAYSSPNLRALNNNPNYEQARLADGLYGGVSRPNYVDPLYQQLNPTRNSNKKKPVWSLNQPLPHVVDQAMVDRMLQKKRSGNRSRQSSRPGSTDVSRSGSMTSMNDWKKLIRKTASNLKLTDLEAQIPVPHATPRPSGVRADSSRIPSEPAKNRIPHGDVNFSLGDESSPPSVLDEEPQKAKNGNLDNVTHKEYLPTSPDKEYREAAQGGDGGVDVNDAGDDESEEMEFPNFWAKIRYTMREPFAECFGTLILVIFGVGGNLQATVTKGAGGSFESLSFAWGFGCMLGVYVAGGISGGHINPAVTISMAIFRKFPWKKVPVYIFAQIVGAFFGGAMAYGYFWSSITEFEGGKDIRTANLSGACLYTDPKPYVTWRNAFFDEFIGGAILVGCLMALLDDTNAPPASGMTAFIVGLLVAGIGMALGYQTSFTINPARDLGPRIFAAMVGYGRHPFQITHYWWSWGAWGGPIAGGIAGALVYDIFIFTGSESPINYPDKGYVERRIGKLLHNEDAADEKTVSPDADGANSSDTLVRNQGSSTK</sequence>
<evidence type="ECO:0000256" key="3">
    <source>
        <dbReference type="ARBA" id="ARBA00022448"/>
    </source>
</evidence>
<evidence type="ECO:0000256" key="6">
    <source>
        <dbReference type="ARBA" id="ARBA00022989"/>
    </source>
</evidence>
<dbReference type="CDD" id="cd00333">
    <property type="entry name" value="MIP"/>
    <property type="match status" value="1"/>
</dbReference>
<feature type="transmembrane region" description="Helical" evidence="9">
    <location>
        <begin position="365"/>
        <end position="387"/>
    </location>
</feature>
<dbReference type="FunFam" id="1.20.1080.10:FF:000022">
    <property type="entry name" value="MIP aquaporin"/>
    <property type="match status" value="1"/>
</dbReference>
<feature type="compositionally biased region" description="Low complexity" evidence="8">
    <location>
        <begin position="60"/>
        <end position="77"/>
    </location>
</feature>
<comment type="subcellular location">
    <subcellularLocation>
        <location evidence="1">Membrane</location>
        <topology evidence="1">Multi-pass membrane protein</topology>
    </subcellularLocation>
</comment>
<dbReference type="GO" id="GO:0015250">
    <property type="term" value="F:water channel activity"/>
    <property type="evidence" value="ECO:0007669"/>
    <property type="project" value="TreeGrafter"/>
</dbReference>
<dbReference type="eggNOG" id="KOG0224">
    <property type="taxonomic scope" value="Eukaryota"/>
</dbReference>
<evidence type="ECO:0000313" key="10">
    <source>
        <dbReference type="EMBL" id="CCE90909.1"/>
    </source>
</evidence>
<evidence type="ECO:0008006" key="12">
    <source>
        <dbReference type="Google" id="ProtNLM"/>
    </source>
</evidence>
<protein>
    <recommendedName>
        <fullName evidence="12">Aquaporin</fullName>
    </recommendedName>
</protein>
<evidence type="ECO:0000256" key="2">
    <source>
        <dbReference type="ARBA" id="ARBA00006175"/>
    </source>
</evidence>
<feature type="compositionally biased region" description="Low complexity" evidence="8">
    <location>
        <begin position="1"/>
        <end position="13"/>
    </location>
</feature>
<dbReference type="HOGENOM" id="CLU_020019_2_1_1"/>
<feature type="region of interest" description="Disordered" evidence="8">
    <location>
        <begin position="164"/>
        <end position="193"/>
    </location>
</feature>
<dbReference type="InterPro" id="IPR000425">
    <property type="entry name" value="MIP"/>
</dbReference>
<dbReference type="GO" id="GO:0005886">
    <property type="term" value="C:plasma membrane"/>
    <property type="evidence" value="ECO:0007669"/>
    <property type="project" value="TreeGrafter"/>
</dbReference>
<dbReference type="PANTHER" id="PTHR43829">
    <property type="entry name" value="AQUAPORIN OR AQUAGLYCEROPORIN RELATED"/>
    <property type="match status" value="1"/>
</dbReference>
<gene>
    <name evidence="10" type="primary">TDEL0C00200</name>
    <name evidence="10" type="ORF">TDEL_0C00200</name>
</gene>
<feature type="compositionally biased region" description="Polar residues" evidence="8">
    <location>
        <begin position="30"/>
        <end position="49"/>
    </location>
</feature>
<dbReference type="GO" id="GO:0015254">
    <property type="term" value="F:glycerol channel activity"/>
    <property type="evidence" value="ECO:0007669"/>
    <property type="project" value="EnsemblFungi"/>
</dbReference>
<dbReference type="PANTHER" id="PTHR43829:SF9">
    <property type="entry name" value="AQUAPORIN-9"/>
    <property type="match status" value="1"/>
</dbReference>
<feature type="transmembrane region" description="Helical" evidence="9">
    <location>
        <begin position="464"/>
        <end position="483"/>
    </location>
</feature>
<feature type="compositionally biased region" description="Polar residues" evidence="8">
    <location>
        <begin position="612"/>
        <end position="627"/>
    </location>
</feature>
<evidence type="ECO:0000313" key="11">
    <source>
        <dbReference type="Proteomes" id="UP000005627"/>
    </source>
</evidence>
<feature type="compositionally biased region" description="Polar residues" evidence="8">
    <location>
        <begin position="170"/>
        <end position="192"/>
    </location>
</feature>
<dbReference type="AlphaFoldDB" id="G8ZQW7"/>
<dbReference type="KEGG" id="tdl:TDEL_0C00200"/>
<feature type="region of interest" description="Disordered" evidence="8">
    <location>
        <begin position="212"/>
        <end position="283"/>
    </location>
</feature>
<feature type="transmembrane region" description="Helical" evidence="9">
    <location>
        <begin position="331"/>
        <end position="353"/>
    </location>
</feature>
<feature type="transmembrane region" description="Helical" evidence="9">
    <location>
        <begin position="408"/>
        <end position="428"/>
    </location>
</feature>
<proteinExistence type="inferred from homology"/>
<dbReference type="InterPro" id="IPR023271">
    <property type="entry name" value="Aquaporin-like"/>
</dbReference>
<evidence type="ECO:0000256" key="7">
    <source>
        <dbReference type="ARBA" id="ARBA00023136"/>
    </source>
</evidence>
<dbReference type="EMBL" id="HE616744">
    <property type="protein sequence ID" value="CCE90909.1"/>
    <property type="molecule type" value="Genomic_DNA"/>
</dbReference>
<keyword evidence="11" id="KW-1185">Reference proteome</keyword>
<evidence type="ECO:0000256" key="8">
    <source>
        <dbReference type="SAM" id="MobiDB-lite"/>
    </source>
</evidence>
<reference evidence="10 11" key="1">
    <citation type="journal article" date="2011" name="Proc. Natl. Acad. Sci. U.S.A.">
        <title>Evolutionary erosion of yeast sex chromosomes by mating-type switching accidents.</title>
        <authorList>
            <person name="Gordon J.L."/>
            <person name="Armisen D."/>
            <person name="Proux-Wera E."/>
            <person name="Oheigeartaigh S.S."/>
            <person name="Byrne K.P."/>
            <person name="Wolfe K.H."/>
        </authorList>
    </citation>
    <scope>NUCLEOTIDE SEQUENCE [LARGE SCALE GENOMIC DNA]</scope>
    <source>
        <strain evidence="11">ATCC 10662 / CBS 1146 / NBRC 0425 / NCYC 2629 / NRRL Y-866</strain>
    </source>
</reference>
<accession>G8ZQW7</accession>
<keyword evidence="5" id="KW-0677">Repeat</keyword>
<dbReference type="FunCoup" id="G8ZQW7">
    <property type="interactions" value="42"/>
</dbReference>